<evidence type="ECO:0000313" key="2">
    <source>
        <dbReference type="Proteomes" id="UP000601435"/>
    </source>
</evidence>
<sequence length="171" mass="18427">ALSSAETQKAVADCEAAAAVAQKAITDARAVTLQNLAAAKEFANGADEFCTKDLLQLQKRLDGMAGKLSELKKETADRKRKAQLGASTEKVADVEAGVAKLAATMQRFSDDSLTQLSSPEARAVVEEISQEEKRAETLLTDCKKFLNQRVTEAKALAEAQRKPFLDDLSKI</sequence>
<evidence type="ECO:0000313" key="1">
    <source>
        <dbReference type="EMBL" id="CAE7943297.1"/>
    </source>
</evidence>
<reference evidence="1" key="1">
    <citation type="submission" date="2021-02" db="EMBL/GenBank/DDBJ databases">
        <authorList>
            <person name="Dougan E. K."/>
            <person name="Rhodes N."/>
            <person name="Thang M."/>
            <person name="Chan C."/>
        </authorList>
    </citation>
    <scope>NUCLEOTIDE SEQUENCE</scope>
</reference>
<dbReference type="EMBL" id="CAJNJA010099142">
    <property type="protein sequence ID" value="CAE7943297.1"/>
    <property type="molecule type" value="Genomic_DNA"/>
</dbReference>
<dbReference type="Proteomes" id="UP000601435">
    <property type="component" value="Unassembled WGS sequence"/>
</dbReference>
<dbReference type="OrthoDB" id="10512903at2759"/>
<organism evidence="1 2">
    <name type="scientific">Symbiodinium necroappetens</name>
    <dbReference type="NCBI Taxonomy" id="1628268"/>
    <lineage>
        <taxon>Eukaryota</taxon>
        <taxon>Sar</taxon>
        <taxon>Alveolata</taxon>
        <taxon>Dinophyceae</taxon>
        <taxon>Suessiales</taxon>
        <taxon>Symbiodiniaceae</taxon>
        <taxon>Symbiodinium</taxon>
    </lineage>
</organism>
<keyword evidence="2" id="KW-1185">Reference proteome</keyword>
<comment type="caution">
    <text evidence="1">The sequence shown here is derived from an EMBL/GenBank/DDBJ whole genome shotgun (WGS) entry which is preliminary data.</text>
</comment>
<gene>
    <name evidence="1" type="ORF">SNEC2469_LOCUS34999</name>
</gene>
<dbReference type="AlphaFoldDB" id="A0A813CLH5"/>
<name>A0A813CLH5_9DINO</name>
<proteinExistence type="predicted"/>
<feature type="non-terminal residue" evidence="1">
    <location>
        <position position="1"/>
    </location>
</feature>
<protein>
    <submittedName>
        <fullName evidence="1">Uncharacterized protein</fullName>
    </submittedName>
</protein>
<feature type="non-terminal residue" evidence="1">
    <location>
        <position position="171"/>
    </location>
</feature>
<accession>A0A813CLH5</accession>